<gene>
    <name evidence="2" type="ORF">MCHLO_02857</name>
</gene>
<protein>
    <submittedName>
        <fullName evidence="2">Uncharacterized protein</fullName>
    </submittedName>
</protein>
<dbReference type="EMBL" id="DF841028">
    <property type="protein sequence ID" value="GAT45271.1"/>
    <property type="molecule type" value="Genomic_DNA"/>
</dbReference>
<organism evidence="2 3">
    <name type="scientific">Mycena chlorophos</name>
    <name type="common">Agaric fungus</name>
    <name type="synonym">Agaricus chlorophos</name>
    <dbReference type="NCBI Taxonomy" id="658473"/>
    <lineage>
        <taxon>Eukaryota</taxon>
        <taxon>Fungi</taxon>
        <taxon>Dikarya</taxon>
        <taxon>Basidiomycota</taxon>
        <taxon>Agaricomycotina</taxon>
        <taxon>Agaricomycetes</taxon>
        <taxon>Agaricomycetidae</taxon>
        <taxon>Agaricales</taxon>
        <taxon>Marasmiineae</taxon>
        <taxon>Mycenaceae</taxon>
        <taxon>Mycena</taxon>
    </lineage>
</organism>
<accession>A0ABQ0L297</accession>
<evidence type="ECO:0000313" key="3">
    <source>
        <dbReference type="Proteomes" id="UP000815677"/>
    </source>
</evidence>
<sequence>MDCSRPANLGAIRPLVAERSNPFSDARNRQSMRRSEPKTSIPHIQRQHRSQALVASRAVTMGAPAVVHSPSRSLHLLLWLARMRATSYLPTKREKNLPHQVGVDRRRRSSCSPTSAAKDYRADSVANGKQDSLLVFSFTRPVFNVDWSISPSTGFGLMSADAANLPAKFQHRSQANRPRDPPFVSIPVAEAGIVLDSDGTFCSGTRRENIFRAPCARNSGMPLSSLYFPCLRSDPDSRTHRQALHQTFHQRIRGRVPEARRLVLRPQQGDEDRNVKNAHASCRDGQRIDDVSAQKNSPTHEAARGMKAKTIAYVVVEQLAWMCLSGAESGLDCGSSRAACSAIVGGVTGLWQRWWINAACGR</sequence>
<reference evidence="2" key="1">
    <citation type="submission" date="2014-09" db="EMBL/GenBank/DDBJ databases">
        <title>Genome sequence of the luminous mushroom Mycena chlorophos for searching fungal bioluminescence genes.</title>
        <authorList>
            <person name="Tanaka Y."/>
            <person name="Kasuga D."/>
            <person name="Oba Y."/>
            <person name="Hase S."/>
            <person name="Sato K."/>
            <person name="Oba Y."/>
            <person name="Sakakibara Y."/>
        </authorList>
    </citation>
    <scope>NUCLEOTIDE SEQUENCE</scope>
</reference>
<proteinExistence type="predicted"/>
<dbReference type="Proteomes" id="UP000815677">
    <property type="component" value="Unassembled WGS sequence"/>
</dbReference>
<keyword evidence="3" id="KW-1185">Reference proteome</keyword>
<feature type="region of interest" description="Disordered" evidence="1">
    <location>
        <begin position="1"/>
        <end position="47"/>
    </location>
</feature>
<evidence type="ECO:0000256" key="1">
    <source>
        <dbReference type="SAM" id="MobiDB-lite"/>
    </source>
</evidence>
<name>A0ABQ0L297_MYCCL</name>
<evidence type="ECO:0000313" key="2">
    <source>
        <dbReference type="EMBL" id="GAT45271.1"/>
    </source>
</evidence>